<dbReference type="AlphaFoldDB" id="A0A2H4SSM6"/>
<feature type="compositionally biased region" description="Polar residues" evidence="1">
    <location>
        <begin position="838"/>
        <end position="856"/>
    </location>
</feature>
<organism evidence="2 3">
    <name type="scientific">Cordyceps militaris</name>
    <name type="common">Caterpillar fungus</name>
    <name type="synonym">Clavaria militaris</name>
    <dbReference type="NCBI Taxonomy" id="73501"/>
    <lineage>
        <taxon>Eukaryota</taxon>
        <taxon>Fungi</taxon>
        <taxon>Dikarya</taxon>
        <taxon>Ascomycota</taxon>
        <taxon>Pezizomycotina</taxon>
        <taxon>Sordariomycetes</taxon>
        <taxon>Hypocreomycetidae</taxon>
        <taxon>Hypocreales</taxon>
        <taxon>Cordycipitaceae</taxon>
        <taxon>Cordyceps</taxon>
    </lineage>
</organism>
<protein>
    <submittedName>
        <fullName evidence="2">Pentatricopeptide repeat</fullName>
    </submittedName>
</protein>
<feature type="region of interest" description="Disordered" evidence="1">
    <location>
        <begin position="21"/>
        <end position="43"/>
    </location>
</feature>
<dbReference type="OrthoDB" id="185373at2759"/>
<dbReference type="Gene3D" id="1.25.40.10">
    <property type="entry name" value="Tetratricopeptide repeat domain"/>
    <property type="match status" value="1"/>
</dbReference>
<dbReference type="Proteomes" id="UP000323067">
    <property type="component" value="Chromosome iii"/>
</dbReference>
<evidence type="ECO:0000313" key="2">
    <source>
        <dbReference type="EMBL" id="ATY66108.1"/>
    </source>
</evidence>
<sequence>MYAGVTALFRARAIRPGVPRCSAAASSIPNGRRHQPPRPPSLLQRRCPLHLSASTASSTAAASADTDATASAILPTSVTHTNLARNNDIRYAYRDRTPETEAAVDEMLGTAYVPPARQYPTAAATALSLERARRVARVRVGEEMLLARKGDGGQGPQQQQQQQRRRGGRRRDAADTLGLLQRMTPPRGPQPTMHAMRIVLPRAWDLDVAGGKSVDFVEARTGLAARLRMTSDRDSATAIVLRGQGPVLAKAADELIAACPDVEIFKLGALTSYDYAAQRLWPVIASADNDGAAPAAATVVPPDRLDNIWLHREHQYWIDSAYEKLPRPAHWTEASLDLYVKSLVYGRLRPGVTLPVYLHNVHTDAVRVRLLMAAFEDPAARGAITTAILKTALQFMAAHGGHRAHAERLLAHAERWGVPLDTDAFNILLDGYARTHDARFFHAVLVKMRERCFYPNTRTWLHLLRLVQRDDVRLQVEAAMFDRGLFEDPGARRGVALVTAGARAYQALRAGESLPAFLDKQVLRFGPAWLADEAAADAVLREFFLFHPSPAASKRFLDYRVLVERMAEHGRPMAGSTLNLILEHCAQPHVGDWDTVLWALDRVPAASPDAVRDRGAVGATYRHLVDLCLRTRAASALAAVVFYAVKERALSVRAARTAVAQAILDKDGHVFAHTPQLLSRDMAAALRASPVEVKAHAVRGVEAAIRETTAGYAPAARLVDVLRAARALDSARESGAAAAGKTTDASVDEPAVTIALVRVEDDDGLPLRSDVRLDRPFDTRRMVVYNQHVKPPWLARRKQGGGVAQTKSKNTSSQSGTSSSSSSTQTAAPKEGKEPAASEQQSSGNHPLVQYLNSLH</sequence>
<feature type="region of interest" description="Disordered" evidence="1">
    <location>
        <begin position="792"/>
        <end position="856"/>
    </location>
</feature>
<dbReference type="EMBL" id="CP023326">
    <property type="protein sequence ID" value="ATY66108.1"/>
    <property type="molecule type" value="Genomic_DNA"/>
</dbReference>
<dbReference type="InterPro" id="IPR011990">
    <property type="entry name" value="TPR-like_helical_dom_sf"/>
</dbReference>
<evidence type="ECO:0000313" key="3">
    <source>
        <dbReference type="Proteomes" id="UP000323067"/>
    </source>
</evidence>
<gene>
    <name evidence="2" type="ORF">A9K55_001814</name>
</gene>
<proteinExistence type="predicted"/>
<accession>A0A2H4SSM6</accession>
<feature type="compositionally biased region" description="Low complexity" evidence="1">
    <location>
        <begin position="805"/>
        <end position="826"/>
    </location>
</feature>
<feature type="region of interest" description="Disordered" evidence="1">
    <location>
        <begin position="146"/>
        <end position="172"/>
    </location>
</feature>
<reference evidence="2 3" key="1">
    <citation type="journal article" date="2017" name="BMC Genomics">
        <title>Chromosome level assembly and secondary metabolite potential of the parasitic fungus Cordyceps militaris.</title>
        <authorList>
            <person name="Kramer G.J."/>
            <person name="Nodwell J.R."/>
        </authorList>
    </citation>
    <scope>NUCLEOTIDE SEQUENCE [LARGE SCALE GENOMIC DNA]</scope>
    <source>
        <strain evidence="2 3">ATCC 34164</strain>
    </source>
</reference>
<evidence type="ECO:0000256" key="1">
    <source>
        <dbReference type="SAM" id="MobiDB-lite"/>
    </source>
</evidence>
<dbReference type="VEuPathDB" id="FungiDB:A9K55_001814"/>
<name>A0A2H4SSM6_CORMI</name>